<dbReference type="PANTHER" id="PTHR11124">
    <property type="entry name" value="VACUOLAR SORTING PROTEIN VPS29"/>
    <property type="match status" value="1"/>
</dbReference>
<gene>
    <name evidence="4" type="ORF">SAMN05216325_101193</name>
</gene>
<dbReference type="InterPro" id="IPR029052">
    <property type="entry name" value="Metallo-depent_PP-like"/>
</dbReference>
<keyword evidence="2" id="KW-0479">Metal-binding</keyword>
<evidence type="ECO:0000313" key="5">
    <source>
        <dbReference type="Proteomes" id="UP000199459"/>
    </source>
</evidence>
<dbReference type="OrthoDB" id="9785951at2"/>
<dbReference type="GO" id="GO:0016787">
    <property type="term" value="F:hydrolase activity"/>
    <property type="evidence" value="ECO:0007669"/>
    <property type="project" value="UniProtKB-UniRule"/>
</dbReference>
<evidence type="ECO:0000256" key="1">
    <source>
        <dbReference type="ARBA" id="ARBA00008950"/>
    </source>
</evidence>
<protein>
    <recommendedName>
        <fullName evidence="2">Phosphoesterase</fullName>
        <ecNumber evidence="2">3.1.4.-</ecNumber>
    </recommendedName>
</protein>
<dbReference type="EMBL" id="FOCP01000001">
    <property type="protein sequence ID" value="SEM71058.1"/>
    <property type="molecule type" value="Genomic_DNA"/>
</dbReference>
<dbReference type="RefSeq" id="WP_090627081.1">
    <property type="nucleotide sequence ID" value="NZ_FOCP01000001.1"/>
</dbReference>
<evidence type="ECO:0000313" key="4">
    <source>
        <dbReference type="EMBL" id="SEM71058.1"/>
    </source>
</evidence>
<feature type="domain" description="Calcineurin-like phosphoesterase" evidence="3">
    <location>
        <begin position="1"/>
        <end position="130"/>
    </location>
</feature>
<dbReference type="InterPro" id="IPR024654">
    <property type="entry name" value="Calcineurin-like_PHP_lpxH"/>
</dbReference>
<accession>A0A1H8AMI3</accession>
<proteinExistence type="inferred from homology"/>
<dbReference type="Pfam" id="PF12850">
    <property type="entry name" value="Metallophos_2"/>
    <property type="match status" value="1"/>
</dbReference>
<organism evidence="4 5">
    <name type="scientific">Nitrosomonas marina</name>
    <dbReference type="NCBI Taxonomy" id="917"/>
    <lineage>
        <taxon>Bacteria</taxon>
        <taxon>Pseudomonadati</taxon>
        <taxon>Pseudomonadota</taxon>
        <taxon>Betaproteobacteria</taxon>
        <taxon>Nitrosomonadales</taxon>
        <taxon>Nitrosomonadaceae</taxon>
        <taxon>Nitrosomonas</taxon>
    </lineage>
</organism>
<dbReference type="Proteomes" id="UP000199459">
    <property type="component" value="Unassembled WGS sequence"/>
</dbReference>
<dbReference type="SUPFAM" id="SSF56300">
    <property type="entry name" value="Metallo-dependent phosphatases"/>
    <property type="match status" value="1"/>
</dbReference>
<dbReference type="AlphaFoldDB" id="A0A1H8AMI3"/>
<dbReference type="STRING" id="917.SAMN05216326_1235"/>
<dbReference type="InterPro" id="IPR000979">
    <property type="entry name" value="Phosphodiesterase_MJ0936/Vps29"/>
</dbReference>
<name>A0A1H8AMI3_9PROT</name>
<reference evidence="4 5" key="1">
    <citation type="submission" date="2016-10" db="EMBL/GenBank/DDBJ databases">
        <authorList>
            <person name="de Groot N.N."/>
        </authorList>
    </citation>
    <scope>NUCLEOTIDE SEQUENCE [LARGE SCALE GENOMIC DNA]</scope>
    <source>
        <strain evidence="4 5">Nm22</strain>
    </source>
</reference>
<evidence type="ECO:0000256" key="2">
    <source>
        <dbReference type="RuleBase" id="RU362039"/>
    </source>
</evidence>
<evidence type="ECO:0000259" key="3">
    <source>
        <dbReference type="Pfam" id="PF12850"/>
    </source>
</evidence>
<comment type="cofactor">
    <cofactor evidence="2">
        <name>a divalent metal cation</name>
        <dbReference type="ChEBI" id="CHEBI:60240"/>
    </cofactor>
</comment>
<dbReference type="EC" id="3.1.4.-" evidence="2"/>
<comment type="similarity">
    <text evidence="1 2">Belongs to the metallophosphoesterase superfamily. YfcE family.</text>
</comment>
<dbReference type="NCBIfam" id="TIGR00040">
    <property type="entry name" value="yfcE"/>
    <property type="match status" value="1"/>
</dbReference>
<sequence>MIIGVISDTHGLVRPEALEYLSGSDIIVHAGDIGSGDVIRDLRSVCPVVAIRGNIDRGTFGDQFPKTELVEADEKLIYMIHNIDEIDLDPVAAGFDAVVFGHSHMPSSEIREGVLYFNPGSAGPRRFRLPVALGKLYISKSGIAHETQLIA</sequence>
<dbReference type="GO" id="GO:0046872">
    <property type="term" value="F:metal ion binding"/>
    <property type="evidence" value="ECO:0007669"/>
    <property type="project" value="UniProtKB-KW"/>
</dbReference>
<dbReference type="Gene3D" id="3.60.21.10">
    <property type="match status" value="1"/>
</dbReference>